<dbReference type="InterPro" id="IPR003594">
    <property type="entry name" value="HATPase_dom"/>
</dbReference>
<feature type="transmembrane region" description="Helical" evidence="12">
    <location>
        <begin position="266"/>
        <end position="289"/>
    </location>
</feature>
<dbReference type="PROSITE" id="PS50109">
    <property type="entry name" value="HIS_KIN"/>
    <property type="match status" value="1"/>
</dbReference>
<keyword evidence="9" id="KW-0902">Two-component regulatory system</keyword>
<evidence type="ECO:0000256" key="9">
    <source>
        <dbReference type="ARBA" id="ARBA00023012"/>
    </source>
</evidence>
<keyword evidence="7 15" id="KW-0418">Kinase</keyword>
<dbReference type="SUPFAM" id="SSF55874">
    <property type="entry name" value="ATPase domain of HSP90 chaperone/DNA topoisomerase II/histidine kinase"/>
    <property type="match status" value="1"/>
</dbReference>
<evidence type="ECO:0000256" key="11">
    <source>
        <dbReference type="SAM" id="MobiDB-lite"/>
    </source>
</evidence>
<dbReference type="InterPro" id="IPR005467">
    <property type="entry name" value="His_kinase_dom"/>
</dbReference>
<evidence type="ECO:0000256" key="1">
    <source>
        <dbReference type="ARBA" id="ARBA00000085"/>
    </source>
</evidence>
<evidence type="ECO:0000256" key="8">
    <source>
        <dbReference type="ARBA" id="ARBA00022989"/>
    </source>
</evidence>
<dbReference type="EMBL" id="LSRC01000010">
    <property type="protein sequence ID" value="KXI18710.1"/>
    <property type="molecule type" value="Genomic_DNA"/>
</dbReference>
<keyword evidence="4" id="KW-0597">Phosphoprotein</keyword>
<dbReference type="PANTHER" id="PTHR45436:SF5">
    <property type="entry name" value="SENSOR HISTIDINE KINASE TRCS"/>
    <property type="match status" value="1"/>
</dbReference>
<dbReference type="Pfam" id="PF00672">
    <property type="entry name" value="HAMP"/>
    <property type="match status" value="1"/>
</dbReference>
<dbReference type="FunFam" id="1.10.287.130:FF:000001">
    <property type="entry name" value="Two-component sensor histidine kinase"/>
    <property type="match status" value="1"/>
</dbReference>
<evidence type="ECO:0000259" key="13">
    <source>
        <dbReference type="PROSITE" id="PS50109"/>
    </source>
</evidence>
<dbReference type="PROSITE" id="PS50885">
    <property type="entry name" value="HAMP"/>
    <property type="match status" value="1"/>
</dbReference>
<proteinExistence type="predicted"/>
<dbReference type="Gene3D" id="3.30.565.10">
    <property type="entry name" value="Histidine kinase-like ATPase, C-terminal domain"/>
    <property type="match status" value="1"/>
</dbReference>
<name>A0A135ZAN3_GARVA</name>
<protein>
    <recommendedName>
        <fullName evidence="3">histidine kinase</fullName>
        <ecNumber evidence="3">2.7.13.3</ecNumber>
    </recommendedName>
</protein>
<sequence length="674" mass="73551">MEVKNSKNPHDSNEPPNEPSNESSHELSLESANVSKSSKKTIKSESARNNEISKQIVRYSSATNKSQDNKKSGFITRFIRKHVDSIPLSTKLVACTLVVLTVAAFCISLSIRQLVGNYLLEKTDAQLTDQAQLVYDNIDFLRSRDARQSTVGPNDYFLQVRDINNRILATPLVPPLKGNVTSVPTLPEDGSLGNVSPNKPFTTPAQVHGNLSNIDDATAKIASAPWRVLVLTWGQKNRDNSSSVNTQGYVYIALSLSDQLDTINTLTQYCLMVSIAVILFGIFISILIIQSTLIPLKRIEKTASKIASGDLSKRVQSAPENTEIGSLAASLNSMLSRIERSFNEQELMTEKMKRFVSDASHELRTPLAIIHGYVELYEMWRKIPGSEDKVDDAISHIKSSTERMTELVEDLLSLARLDEGRGIDISQNVNLSSIVSDAANDLHALDPVRIVQLGNLTLPDDWKTRDSNTGQCEHKLIFKPGNMPKVVLLADGARLRQVMTNIVGNIHRYTPIDSPVEVGISIMKASIEPEKVANMDSVSKSLKEFLEAIEVSQTTGSGIPYAVIRVIDHGKGVPEESLPHIFERFYSADPSRAREKGGTGLGMAIVQSVVKAHNGFICATTSAPGISPTAKSGAGDTSDTNIDDTMNGTAKLDLSGAHGLTLTIVLPIQTLEEN</sequence>
<evidence type="ECO:0000313" key="16">
    <source>
        <dbReference type="Proteomes" id="UP000070505"/>
    </source>
</evidence>
<dbReference type="InterPro" id="IPR050428">
    <property type="entry name" value="TCS_sensor_his_kinase"/>
</dbReference>
<evidence type="ECO:0000256" key="3">
    <source>
        <dbReference type="ARBA" id="ARBA00012438"/>
    </source>
</evidence>
<dbReference type="PATRIC" id="fig|2702.101.peg.211"/>
<dbReference type="GO" id="GO:0000155">
    <property type="term" value="F:phosphorelay sensor kinase activity"/>
    <property type="evidence" value="ECO:0007669"/>
    <property type="project" value="InterPro"/>
</dbReference>
<evidence type="ECO:0000256" key="7">
    <source>
        <dbReference type="ARBA" id="ARBA00022777"/>
    </source>
</evidence>
<organism evidence="15 16">
    <name type="scientific">Gardnerella vaginalis</name>
    <dbReference type="NCBI Taxonomy" id="2702"/>
    <lineage>
        <taxon>Bacteria</taxon>
        <taxon>Bacillati</taxon>
        <taxon>Actinomycetota</taxon>
        <taxon>Actinomycetes</taxon>
        <taxon>Bifidobacteriales</taxon>
        <taxon>Bifidobacteriaceae</taxon>
        <taxon>Gardnerella</taxon>
    </lineage>
</organism>
<dbReference type="CDD" id="cd06225">
    <property type="entry name" value="HAMP"/>
    <property type="match status" value="1"/>
</dbReference>
<keyword evidence="6 12" id="KW-0812">Transmembrane</keyword>
<dbReference type="InterPro" id="IPR004358">
    <property type="entry name" value="Sig_transdc_His_kin-like_C"/>
</dbReference>
<dbReference type="SUPFAM" id="SSF158472">
    <property type="entry name" value="HAMP domain-like"/>
    <property type="match status" value="1"/>
</dbReference>
<dbReference type="Gene3D" id="1.10.287.130">
    <property type="match status" value="1"/>
</dbReference>
<evidence type="ECO:0000256" key="2">
    <source>
        <dbReference type="ARBA" id="ARBA00004236"/>
    </source>
</evidence>
<dbReference type="SMART" id="SM00304">
    <property type="entry name" value="HAMP"/>
    <property type="match status" value="1"/>
</dbReference>
<comment type="subcellular location">
    <subcellularLocation>
        <location evidence="2">Cell membrane</location>
    </subcellularLocation>
</comment>
<accession>A0A135ZAN3</accession>
<dbReference type="CDD" id="cd00082">
    <property type="entry name" value="HisKA"/>
    <property type="match status" value="1"/>
</dbReference>
<dbReference type="SMART" id="SM00387">
    <property type="entry name" value="HATPase_c"/>
    <property type="match status" value="1"/>
</dbReference>
<dbReference type="PANTHER" id="PTHR45436">
    <property type="entry name" value="SENSOR HISTIDINE KINASE YKOH"/>
    <property type="match status" value="1"/>
</dbReference>
<feature type="compositionally biased region" description="Basic and acidic residues" evidence="11">
    <location>
        <begin position="1"/>
        <end position="13"/>
    </location>
</feature>
<dbReference type="InterPro" id="IPR003661">
    <property type="entry name" value="HisK_dim/P_dom"/>
</dbReference>
<keyword evidence="8 12" id="KW-1133">Transmembrane helix</keyword>
<evidence type="ECO:0000313" key="15">
    <source>
        <dbReference type="EMBL" id="KXI18710.1"/>
    </source>
</evidence>
<dbReference type="Pfam" id="PF00512">
    <property type="entry name" value="HisKA"/>
    <property type="match status" value="1"/>
</dbReference>
<keyword evidence="10 12" id="KW-0472">Membrane</keyword>
<dbReference type="Pfam" id="PF02518">
    <property type="entry name" value="HATPase_c"/>
    <property type="match status" value="1"/>
</dbReference>
<dbReference type="RefSeq" id="WP_082266218.1">
    <property type="nucleotide sequence ID" value="NZ_KQ961853.1"/>
</dbReference>
<keyword evidence="5" id="KW-0808">Transferase</keyword>
<dbReference type="Proteomes" id="UP000070505">
    <property type="component" value="Unassembled WGS sequence"/>
</dbReference>
<evidence type="ECO:0000256" key="6">
    <source>
        <dbReference type="ARBA" id="ARBA00022692"/>
    </source>
</evidence>
<dbReference type="SUPFAM" id="SSF47384">
    <property type="entry name" value="Homodimeric domain of signal transducing histidine kinase"/>
    <property type="match status" value="1"/>
</dbReference>
<evidence type="ECO:0000256" key="5">
    <source>
        <dbReference type="ARBA" id="ARBA00022679"/>
    </source>
</evidence>
<dbReference type="SMART" id="SM00388">
    <property type="entry name" value="HisKA"/>
    <property type="match status" value="1"/>
</dbReference>
<feature type="region of interest" description="Disordered" evidence="11">
    <location>
        <begin position="1"/>
        <end position="47"/>
    </location>
</feature>
<dbReference type="InterPro" id="IPR036890">
    <property type="entry name" value="HATPase_C_sf"/>
</dbReference>
<gene>
    <name evidence="15" type="ORF">HMPREF3230_00213</name>
</gene>
<dbReference type="CDD" id="cd00075">
    <property type="entry name" value="HATPase"/>
    <property type="match status" value="1"/>
</dbReference>
<comment type="catalytic activity">
    <reaction evidence="1">
        <text>ATP + protein L-histidine = ADP + protein N-phospho-L-histidine.</text>
        <dbReference type="EC" id="2.7.13.3"/>
    </reaction>
</comment>
<evidence type="ECO:0000256" key="10">
    <source>
        <dbReference type="ARBA" id="ARBA00023136"/>
    </source>
</evidence>
<evidence type="ECO:0000256" key="12">
    <source>
        <dbReference type="SAM" id="Phobius"/>
    </source>
</evidence>
<dbReference type="GO" id="GO:0005886">
    <property type="term" value="C:plasma membrane"/>
    <property type="evidence" value="ECO:0007669"/>
    <property type="project" value="UniProtKB-SubCell"/>
</dbReference>
<dbReference type="InterPro" id="IPR003660">
    <property type="entry name" value="HAMP_dom"/>
</dbReference>
<dbReference type="InterPro" id="IPR036097">
    <property type="entry name" value="HisK_dim/P_sf"/>
</dbReference>
<reference evidence="16" key="1">
    <citation type="submission" date="2016-02" db="EMBL/GenBank/DDBJ databases">
        <authorList>
            <person name="Mitreva M."/>
            <person name="Pepin K.H."/>
            <person name="Mihindukulasuriya K.A."/>
            <person name="Fulton R."/>
            <person name="Fronick C."/>
            <person name="O'Laughlin M."/>
            <person name="Miner T."/>
            <person name="Herter B."/>
            <person name="Rosa B.A."/>
            <person name="Cordes M."/>
            <person name="Tomlinson C."/>
            <person name="Wollam A."/>
            <person name="Palsikar V.B."/>
            <person name="Mardis E.R."/>
            <person name="Wilson R.K."/>
        </authorList>
    </citation>
    <scope>NUCLEOTIDE SEQUENCE [LARGE SCALE GENOMIC DNA]</scope>
    <source>
        <strain evidence="16">CMW7778B</strain>
    </source>
</reference>
<evidence type="ECO:0000259" key="14">
    <source>
        <dbReference type="PROSITE" id="PS50885"/>
    </source>
</evidence>
<dbReference type="Gene3D" id="6.10.340.10">
    <property type="match status" value="1"/>
</dbReference>
<feature type="domain" description="HAMP" evidence="14">
    <location>
        <begin position="290"/>
        <end position="343"/>
    </location>
</feature>
<dbReference type="PRINTS" id="PR00344">
    <property type="entry name" value="BCTRLSENSOR"/>
</dbReference>
<dbReference type="EC" id="2.7.13.3" evidence="3"/>
<evidence type="ECO:0000256" key="4">
    <source>
        <dbReference type="ARBA" id="ARBA00022553"/>
    </source>
</evidence>
<comment type="caution">
    <text evidence="15">The sequence shown here is derived from an EMBL/GenBank/DDBJ whole genome shotgun (WGS) entry which is preliminary data.</text>
</comment>
<feature type="domain" description="Histidine kinase" evidence="13">
    <location>
        <begin position="358"/>
        <end position="617"/>
    </location>
</feature>
<dbReference type="AlphaFoldDB" id="A0A135ZAN3"/>